<gene>
    <name evidence="10" type="ORF">GCM10011482_18440</name>
</gene>
<keyword evidence="5 8" id="KW-1133">Transmembrane helix</keyword>
<dbReference type="SUPFAM" id="SSF103088">
    <property type="entry name" value="OmpA-like"/>
    <property type="match status" value="1"/>
</dbReference>
<keyword evidence="3" id="KW-1003">Cell membrane</keyword>
<dbReference type="PANTHER" id="PTHR30329:SF21">
    <property type="entry name" value="LIPOPROTEIN YIAD-RELATED"/>
    <property type="match status" value="1"/>
</dbReference>
<evidence type="ECO:0000256" key="5">
    <source>
        <dbReference type="ARBA" id="ARBA00022989"/>
    </source>
</evidence>
<evidence type="ECO:0000256" key="8">
    <source>
        <dbReference type="SAM" id="Phobius"/>
    </source>
</evidence>
<evidence type="ECO:0000313" key="11">
    <source>
        <dbReference type="Proteomes" id="UP000622610"/>
    </source>
</evidence>
<dbReference type="Gene3D" id="3.30.1330.60">
    <property type="entry name" value="OmpA-like domain"/>
    <property type="match status" value="1"/>
</dbReference>
<evidence type="ECO:0000256" key="1">
    <source>
        <dbReference type="ARBA" id="ARBA00004162"/>
    </source>
</evidence>
<proteinExistence type="inferred from homology"/>
<dbReference type="GO" id="GO:0005886">
    <property type="term" value="C:plasma membrane"/>
    <property type="evidence" value="ECO:0007669"/>
    <property type="project" value="UniProtKB-SubCell"/>
</dbReference>
<feature type="domain" description="OmpA-like" evidence="9">
    <location>
        <begin position="139"/>
        <end position="259"/>
    </location>
</feature>
<keyword evidence="11" id="KW-1185">Reference proteome</keyword>
<evidence type="ECO:0000256" key="4">
    <source>
        <dbReference type="ARBA" id="ARBA00022692"/>
    </source>
</evidence>
<reference evidence="10" key="2">
    <citation type="submission" date="2020-09" db="EMBL/GenBank/DDBJ databases">
        <authorList>
            <person name="Sun Q."/>
            <person name="Sedlacek I."/>
        </authorList>
    </citation>
    <scope>NUCLEOTIDE SEQUENCE</scope>
    <source>
        <strain evidence="10">CCM 8433</strain>
    </source>
</reference>
<dbReference type="EMBL" id="BMDT01000008">
    <property type="protein sequence ID" value="GGI66190.1"/>
    <property type="molecule type" value="Genomic_DNA"/>
</dbReference>
<dbReference type="CDD" id="cd07185">
    <property type="entry name" value="OmpA_C-like"/>
    <property type="match status" value="1"/>
</dbReference>
<dbReference type="RefSeq" id="WP_188368021.1">
    <property type="nucleotide sequence ID" value="NZ_BMDT01000008.1"/>
</dbReference>
<dbReference type="Pfam" id="PF13677">
    <property type="entry name" value="MotB_plug"/>
    <property type="match status" value="1"/>
</dbReference>
<comment type="caution">
    <text evidence="10">The sequence shown here is derived from an EMBL/GenBank/DDBJ whole genome shotgun (WGS) entry which is preliminary data.</text>
</comment>
<sequence length="260" mass="28975">MKRKKRQEEHIDEGWLLPYADMLTLVLALFIVMFAMAKVDESKFSEFRDQFGIIFSGSAPGGDSIVGSVIDFGQHGSGAGALEEDEESPEATTKAKEEEKEVKLAQKMEDKQMLEVSQKLKEELKGLELSGDTNVSLRSDGLHINLDSNILFLPGDAQMSAEAKKSLDSLAEHLKKMSQEVVIAGHTDTVAINPPYKSNWELSAARAISVMDYLIEEKVIERDKISIQAYGDTKPQTTNQTVKGRAKNRRVEIIIKKVYQ</sequence>
<evidence type="ECO:0000259" key="9">
    <source>
        <dbReference type="PROSITE" id="PS51123"/>
    </source>
</evidence>
<keyword evidence="6 7" id="KW-0472">Membrane</keyword>
<dbReference type="InterPro" id="IPR025713">
    <property type="entry name" value="MotB-like_N_dom"/>
</dbReference>
<organism evidence="10 11">
    <name type="scientific">Enterococcus alcedinis</name>
    <dbReference type="NCBI Taxonomy" id="1274384"/>
    <lineage>
        <taxon>Bacteria</taxon>
        <taxon>Bacillati</taxon>
        <taxon>Bacillota</taxon>
        <taxon>Bacilli</taxon>
        <taxon>Lactobacillales</taxon>
        <taxon>Enterococcaceae</taxon>
        <taxon>Enterococcus</taxon>
    </lineage>
</organism>
<name>A0A917JFB5_9ENTE</name>
<dbReference type="InterPro" id="IPR036737">
    <property type="entry name" value="OmpA-like_sf"/>
</dbReference>
<dbReference type="InterPro" id="IPR006665">
    <property type="entry name" value="OmpA-like"/>
</dbReference>
<dbReference type="PROSITE" id="PS51123">
    <property type="entry name" value="OMPA_2"/>
    <property type="match status" value="1"/>
</dbReference>
<evidence type="ECO:0000256" key="6">
    <source>
        <dbReference type="ARBA" id="ARBA00023136"/>
    </source>
</evidence>
<comment type="subcellular location">
    <subcellularLocation>
        <location evidence="1">Cell membrane</location>
        <topology evidence="1">Single-pass membrane protein</topology>
    </subcellularLocation>
</comment>
<dbReference type="Pfam" id="PF00691">
    <property type="entry name" value="OmpA"/>
    <property type="match status" value="1"/>
</dbReference>
<evidence type="ECO:0000313" key="10">
    <source>
        <dbReference type="EMBL" id="GGI66190.1"/>
    </source>
</evidence>
<protein>
    <submittedName>
        <fullName evidence="10">Chemotaxis protein MotB</fullName>
    </submittedName>
</protein>
<reference evidence="10" key="1">
    <citation type="journal article" date="2014" name="Int. J. Syst. Evol. Microbiol.">
        <title>Complete genome sequence of Corynebacterium casei LMG S-19264T (=DSM 44701T), isolated from a smear-ripened cheese.</title>
        <authorList>
            <consortium name="US DOE Joint Genome Institute (JGI-PGF)"/>
            <person name="Walter F."/>
            <person name="Albersmeier A."/>
            <person name="Kalinowski J."/>
            <person name="Ruckert C."/>
        </authorList>
    </citation>
    <scope>NUCLEOTIDE SEQUENCE</scope>
    <source>
        <strain evidence="10">CCM 8433</strain>
    </source>
</reference>
<dbReference type="InterPro" id="IPR050330">
    <property type="entry name" value="Bact_OuterMem_StrucFunc"/>
</dbReference>
<evidence type="ECO:0000256" key="7">
    <source>
        <dbReference type="PROSITE-ProRule" id="PRU00473"/>
    </source>
</evidence>
<feature type="transmembrane region" description="Helical" evidence="8">
    <location>
        <begin position="16"/>
        <end position="37"/>
    </location>
</feature>
<keyword evidence="4 8" id="KW-0812">Transmembrane</keyword>
<dbReference type="AlphaFoldDB" id="A0A917JFB5"/>
<comment type="similarity">
    <text evidence="2">Belongs to the MotB family.</text>
</comment>
<accession>A0A917JFB5</accession>
<dbReference type="PANTHER" id="PTHR30329">
    <property type="entry name" value="STATOR ELEMENT OF FLAGELLAR MOTOR COMPLEX"/>
    <property type="match status" value="1"/>
</dbReference>
<evidence type="ECO:0000256" key="3">
    <source>
        <dbReference type="ARBA" id="ARBA00022475"/>
    </source>
</evidence>
<evidence type="ECO:0000256" key="2">
    <source>
        <dbReference type="ARBA" id="ARBA00008914"/>
    </source>
</evidence>
<dbReference type="Proteomes" id="UP000622610">
    <property type="component" value="Unassembled WGS sequence"/>
</dbReference>